<keyword evidence="5" id="KW-0808">Transferase</keyword>
<dbReference type="GO" id="GO:0052925">
    <property type="term" value="F:dol-P-Man:Man(5)GlcNAc(2)-PP-Dol alpha-1,3-mannosyltransferase activity"/>
    <property type="evidence" value="ECO:0007669"/>
    <property type="project" value="UniProtKB-EC"/>
</dbReference>
<evidence type="ECO:0000256" key="1">
    <source>
        <dbReference type="ARBA" id="ARBA00004477"/>
    </source>
</evidence>
<dbReference type="EC" id="2.4.1.258" evidence="3"/>
<gene>
    <name evidence="12" type="ORF">SBAD_LOCUS1600</name>
</gene>
<feature type="transmembrane region" description="Helical" evidence="11">
    <location>
        <begin position="140"/>
        <end position="164"/>
    </location>
</feature>
<sequence length="358" mass="42297">MDTEIDWNAYMQEAEGFLNGSRDYSVLKELHLVSYKAKTYPAGHEYVFSAFYFVTDRGRNLRFGQYIFAALYLLTLAIVFRIYDKCRAVPPYVLIFMCCTSYRIHSIYVLRMFNDPVAMALLYASVLLFLKQRWTYGCILYSLAVSVKMNVLLFAPALFVLLLVSVGYCRTFINICCCAFVQLLLGLPFLLTNPVSYVTRAFNFGRVFMHKWTVNWRFLPEEAFVNSWFHMILLAMHGSFLLWFAATKWLRYVRVCLCPIFRCNLSLHFAVIHYFFTFQEILFAMFTSNFIGIAFSRTLHYQFYVWYYHTLPFLFWKTSYSSVVRYKEFEATLVVICYKIVPVHQEVKHPFSPRLPIV</sequence>
<dbReference type="GO" id="GO:0005789">
    <property type="term" value="C:endoplasmic reticulum membrane"/>
    <property type="evidence" value="ECO:0007669"/>
    <property type="project" value="UniProtKB-SubCell"/>
</dbReference>
<feature type="transmembrane region" description="Helical" evidence="11">
    <location>
        <begin position="66"/>
        <end position="83"/>
    </location>
</feature>
<keyword evidence="8 11" id="KW-1133">Transmembrane helix</keyword>
<dbReference type="EMBL" id="UZAM01006882">
    <property type="protein sequence ID" value="VDO94856.1"/>
    <property type="molecule type" value="Genomic_DNA"/>
</dbReference>
<keyword evidence="4" id="KW-0328">Glycosyltransferase</keyword>
<evidence type="ECO:0000256" key="7">
    <source>
        <dbReference type="ARBA" id="ARBA00022824"/>
    </source>
</evidence>
<dbReference type="Proteomes" id="UP000270296">
    <property type="component" value="Unassembled WGS sequence"/>
</dbReference>
<dbReference type="Pfam" id="PF05208">
    <property type="entry name" value="ALG3"/>
    <property type="match status" value="1"/>
</dbReference>
<proteinExistence type="predicted"/>
<comment type="catalytic activity">
    <reaction evidence="10">
        <text>an alpha-D-Man-(1-&gt;2)-alpha-D-Man-(1-&gt;2)-alpha-D-Man-(1-&gt;3)-[alpha-D-Man-(1-&gt;6)]-beta-D-Man-(1-&gt;4)-beta-D-GlcNAc-(1-&gt;4)-alpha-D-GlcNAc-diphospho-di-trans,poly-cis-dolichol + a di-trans,poly-cis-dolichyl beta-D-mannosyl phosphate = an alpha-D-Man-(1-&gt;2)-alpha-D-Man-(1-&gt;2)-alpha-D-Man-(1-&gt;3)-[alpha-D-Man-(1-&gt;3)-alpha-D-Man-(1-&gt;6)]-beta-D-Man-(1-&gt;4)-beta-D-GlcNAc-(1-&gt;4)-alpha-D-GlcNAc-diphospho-di-trans,poly-cis-dolichol + a di-trans,poly-cis-dolichyl phosphate + H(+)</text>
        <dbReference type="Rhea" id="RHEA:29527"/>
        <dbReference type="Rhea" id="RHEA-COMP:19498"/>
        <dbReference type="Rhea" id="RHEA-COMP:19501"/>
        <dbReference type="Rhea" id="RHEA-COMP:19516"/>
        <dbReference type="Rhea" id="RHEA-COMP:19517"/>
        <dbReference type="ChEBI" id="CHEBI:15378"/>
        <dbReference type="ChEBI" id="CHEBI:57683"/>
        <dbReference type="ChEBI" id="CHEBI:58211"/>
        <dbReference type="ChEBI" id="CHEBI:132515"/>
        <dbReference type="ChEBI" id="CHEBI:132516"/>
        <dbReference type="EC" id="2.4.1.258"/>
    </reaction>
    <physiologicalReaction direction="left-to-right" evidence="10">
        <dbReference type="Rhea" id="RHEA:29528"/>
    </physiologicalReaction>
</comment>
<comment type="pathway">
    <text evidence="2">Protein modification; protein glycosylation.</text>
</comment>
<feature type="transmembrane region" description="Helical" evidence="11">
    <location>
        <begin position="171"/>
        <end position="191"/>
    </location>
</feature>
<feature type="transmembrane region" description="Helical" evidence="11">
    <location>
        <begin position="89"/>
        <end position="110"/>
    </location>
</feature>
<evidence type="ECO:0000256" key="6">
    <source>
        <dbReference type="ARBA" id="ARBA00022692"/>
    </source>
</evidence>
<organism evidence="14">
    <name type="scientific">Soboliphyme baturini</name>
    <dbReference type="NCBI Taxonomy" id="241478"/>
    <lineage>
        <taxon>Eukaryota</taxon>
        <taxon>Metazoa</taxon>
        <taxon>Ecdysozoa</taxon>
        <taxon>Nematoda</taxon>
        <taxon>Enoplea</taxon>
        <taxon>Dorylaimia</taxon>
        <taxon>Dioctophymatida</taxon>
        <taxon>Dioctophymatoidea</taxon>
        <taxon>Soboliphymatidae</taxon>
        <taxon>Soboliphyme</taxon>
    </lineage>
</organism>
<accession>A0A183IDA6</accession>
<feature type="transmembrane region" description="Helical" evidence="11">
    <location>
        <begin position="117"/>
        <end position="134"/>
    </location>
</feature>
<dbReference type="OrthoDB" id="20028at2759"/>
<dbReference type="AlphaFoldDB" id="A0A183IDA6"/>
<feature type="transmembrane region" description="Helical" evidence="11">
    <location>
        <begin position="227"/>
        <end position="245"/>
    </location>
</feature>
<evidence type="ECO:0000256" key="4">
    <source>
        <dbReference type="ARBA" id="ARBA00022676"/>
    </source>
</evidence>
<evidence type="ECO:0000313" key="14">
    <source>
        <dbReference type="WBParaSite" id="SBAD_0000167101-mRNA-1"/>
    </source>
</evidence>
<evidence type="ECO:0000256" key="9">
    <source>
        <dbReference type="ARBA" id="ARBA00023136"/>
    </source>
</evidence>
<keyword evidence="13" id="KW-1185">Reference proteome</keyword>
<protein>
    <recommendedName>
        <fullName evidence="3">dolichyl-P-Man:Man5GlcNAc2-PP-dolichol alpha-1,3-mannosyltransferase</fullName>
        <ecNumber evidence="3">2.4.1.258</ecNumber>
    </recommendedName>
</protein>
<evidence type="ECO:0000256" key="3">
    <source>
        <dbReference type="ARBA" id="ARBA00011964"/>
    </source>
</evidence>
<evidence type="ECO:0000256" key="10">
    <source>
        <dbReference type="ARBA" id="ARBA00049506"/>
    </source>
</evidence>
<evidence type="ECO:0000313" key="13">
    <source>
        <dbReference type="Proteomes" id="UP000270296"/>
    </source>
</evidence>
<evidence type="ECO:0000256" key="2">
    <source>
        <dbReference type="ARBA" id="ARBA00004922"/>
    </source>
</evidence>
<evidence type="ECO:0000256" key="8">
    <source>
        <dbReference type="ARBA" id="ARBA00022989"/>
    </source>
</evidence>
<name>A0A183IDA6_9BILA</name>
<dbReference type="PANTHER" id="PTHR12646:SF0">
    <property type="entry name" value="DOL-P-MAN:MAN(5)GLCNAC(2)-PP-DOL ALPHA-1,3-MANNOSYLTRANSFERASE"/>
    <property type="match status" value="1"/>
</dbReference>
<dbReference type="PANTHER" id="PTHR12646">
    <property type="entry name" value="NOT56 - RELATED"/>
    <property type="match status" value="1"/>
</dbReference>
<keyword evidence="6 11" id="KW-0812">Transmembrane</keyword>
<evidence type="ECO:0000256" key="11">
    <source>
        <dbReference type="SAM" id="Phobius"/>
    </source>
</evidence>
<reference evidence="12 13" key="2">
    <citation type="submission" date="2018-11" db="EMBL/GenBank/DDBJ databases">
        <authorList>
            <consortium name="Pathogen Informatics"/>
        </authorList>
    </citation>
    <scope>NUCLEOTIDE SEQUENCE [LARGE SCALE GENOMIC DNA]</scope>
</reference>
<dbReference type="InterPro" id="IPR007873">
    <property type="entry name" value="Glycosyltransferase_ALG3"/>
</dbReference>
<comment type="subcellular location">
    <subcellularLocation>
        <location evidence="1">Endoplasmic reticulum membrane</location>
        <topology evidence="1">Multi-pass membrane protein</topology>
    </subcellularLocation>
</comment>
<reference evidence="14" key="1">
    <citation type="submission" date="2016-06" db="UniProtKB">
        <authorList>
            <consortium name="WormBaseParasite"/>
        </authorList>
    </citation>
    <scope>IDENTIFICATION</scope>
</reference>
<evidence type="ECO:0000313" key="12">
    <source>
        <dbReference type="EMBL" id="VDO94856.1"/>
    </source>
</evidence>
<dbReference type="WBParaSite" id="SBAD_0000167101-mRNA-1">
    <property type="protein sequence ID" value="SBAD_0000167101-mRNA-1"/>
    <property type="gene ID" value="SBAD_0000167101"/>
</dbReference>
<evidence type="ECO:0000256" key="5">
    <source>
        <dbReference type="ARBA" id="ARBA00022679"/>
    </source>
</evidence>
<keyword evidence="7" id="KW-0256">Endoplasmic reticulum</keyword>
<keyword evidence="9 11" id="KW-0472">Membrane</keyword>